<proteinExistence type="predicted"/>
<dbReference type="EMBL" id="JBHLWI010000083">
    <property type="protein sequence ID" value="MFC0264614.1"/>
    <property type="molecule type" value="Genomic_DNA"/>
</dbReference>
<keyword evidence="1" id="KW-1133">Transmembrane helix</keyword>
<dbReference type="RefSeq" id="WP_382389183.1">
    <property type="nucleotide sequence ID" value="NZ_JBHLWI010000083.1"/>
</dbReference>
<keyword evidence="3" id="KW-1185">Reference proteome</keyword>
<evidence type="ECO:0000313" key="2">
    <source>
        <dbReference type="EMBL" id="MFC0264614.1"/>
    </source>
</evidence>
<reference evidence="2 3" key="1">
    <citation type="submission" date="2024-09" db="EMBL/GenBank/DDBJ databases">
        <authorList>
            <person name="Sun Q."/>
            <person name="Mori K."/>
        </authorList>
    </citation>
    <scope>NUCLEOTIDE SEQUENCE [LARGE SCALE GENOMIC DNA]</scope>
    <source>
        <strain evidence="2 3">CCM 7650</strain>
    </source>
</reference>
<keyword evidence="1" id="KW-0472">Membrane</keyword>
<organism evidence="2 3">
    <name type="scientific">Fontibacter flavus</name>
    <dbReference type="NCBI Taxonomy" id="654838"/>
    <lineage>
        <taxon>Bacteria</taxon>
        <taxon>Pseudomonadati</taxon>
        <taxon>Bacteroidota</taxon>
        <taxon>Cytophagia</taxon>
        <taxon>Cytophagales</taxon>
        <taxon>Cyclobacteriaceae</taxon>
        <taxon>Fontibacter</taxon>
    </lineage>
</organism>
<protein>
    <submittedName>
        <fullName evidence="2">Class IIb bacteriocin, lactobin A/cerein 7B family</fullName>
    </submittedName>
</protein>
<accession>A0ABV6FXN1</accession>
<dbReference type="NCBIfam" id="TIGR03949">
    <property type="entry name" value="bact_IIb_cerein"/>
    <property type="match status" value="1"/>
</dbReference>
<name>A0ABV6FXN1_9BACT</name>
<gene>
    <name evidence="2" type="ORF">ACFFIP_18150</name>
</gene>
<dbReference type="InterPro" id="IPR023991">
    <property type="entry name" value="Bacteriocin_IIb_lactobn/cerein"/>
</dbReference>
<evidence type="ECO:0000313" key="3">
    <source>
        <dbReference type="Proteomes" id="UP001589797"/>
    </source>
</evidence>
<dbReference type="Proteomes" id="UP001589797">
    <property type="component" value="Unassembled WGS sequence"/>
</dbReference>
<feature type="transmembrane region" description="Helical" evidence="1">
    <location>
        <begin position="20"/>
        <end position="44"/>
    </location>
</feature>
<evidence type="ECO:0000256" key="1">
    <source>
        <dbReference type="SAM" id="Phobius"/>
    </source>
</evidence>
<comment type="caution">
    <text evidence="2">The sequence shown here is derived from an EMBL/GenBank/DDBJ whole genome shotgun (WGS) entry which is preliminary data.</text>
</comment>
<sequence>MEKFRELSFEEMQEADGGAVPLLLLAGAVELCGAAIGAGCALLAGDIILNFKSYSDQLNNKLKNC</sequence>
<keyword evidence="1" id="KW-0812">Transmembrane</keyword>